<dbReference type="SMART" id="SM00320">
    <property type="entry name" value="WD40"/>
    <property type="match status" value="6"/>
</dbReference>
<keyword evidence="3 8" id="KW-0853">WD repeat</keyword>
<evidence type="ECO:0000313" key="10">
    <source>
        <dbReference type="Proteomes" id="UP000236544"/>
    </source>
</evidence>
<reference evidence="10" key="1">
    <citation type="submission" date="2015-10" db="EMBL/GenBank/DDBJ databases">
        <authorList>
            <person name="Devillers H."/>
        </authorList>
    </citation>
    <scope>NUCLEOTIDE SEQUENCE [LARGE SCALE GENOMIC DNA]</scope>
</reference>
<dbReference type="GO" id="GO:0071541">
    <property type="term" value="C:eukaryotic translation initiation factor 3 complex, eIF3m"/>
    <property type="evidence" value="ECO:0007669"/>
    <property type="project" value="TreeGrafter"/>
</dbReference>
<dbReference type="GO" id="GO:0003723">
    <property type="term" value="F:RNA binding"/>
    <property type="evidence" value="ECO:0007669"/>
    <property type="project" value="TreeGrafter"/>
</dbReference>
<dbReference type="Proteomes" id="UP000236544">
    <property type="component" value="Unassembled WGS sequence"/>
</dbReference>
<dbReference type="AlphaFoldDB" id="A0A0P1KNA8"/>
<evidence type="ECO:0000256" key="6">
    <source>
        <dbReference type="ARBA" id="ARBA00038394"/>
    </source>
</evidence>
<keyword evidence="10" id="KW-1185">Reference proteome</keyword>
<evidence type="ECO:0000256" key="8">
    <source>
        <dbReference type="PROSITE-ProRule" id="PRU00221"/>
    </source>
</evidence>
<gene>
    <name evidence="7" type="primary">TIF34</name>
    <name evidence="9" type="ORF">LAQU0_S02e00672g</name>
</gene>
<comment type="function">
    <text evidence="7">Component of the eukaryotic translation initiation factor 3 (eIF-3) complex, which is involved in protein synthesis of a specialized repertoire of mRNAs and, together with other initiation factors, stimulates binding of mRNA and methionyl-tRNAi to the 40S ribosome. The eIF-3 complex specifically targets and initiates translation of a subset of mRNAs involved in cell proliferation.</text>
</comment>
<dbReference type="PANTHER" id="PTHR19877:SF1">
    <property type="entry name" value="EUKARYOTIC TRANSLATION INITIATION FACTOR 3 SUBUNIT I"/>
    <property type="match status" value="1"/>
</dbReference>
<evidence type="ECO:0000256" key="5">
    <source>
        <dbReference type="ARBA" id="ARBA00022917"/>
    </source>
</evidence>
<dbReference type="GO" id="GO:0003743">
    <property type="term" value="F:translation initiation factor activity"/>
    <property type="evidence" value="ECO:0007669"/>
    <property type="project" value="UniProtKB-UniRule"/>
</dbReference>
<dbReference type="InterPro" id="IPR015943">
    <property type="entry name" value="WD40/YVTN_repeat-like_dom_sf"/>
</dbReference>
<dbReference type="EMBL" id="LN890542">
    <property type="protein sequence ID" value="CUS20889.1"/>
    <property type="molecule type" value="Genomic_DNA"/>
</dbReference>
<evidence type="ECO:0000256" key="4">
    <source>
        <dbReference type="ARBA" id="ARBA00022737"/>
    </source>
</evidence>
<evidence type="ECO:0000256" key="3">
    <source>
        <dbReference type="ARBA" id="ARBA00022574"/>
    </source>
</evidence>
<evidence type="ECO:0000256" key="2">
    <source>
        <dbReference type="ARBA" id="ARBA00022540"/>
    </source>
</evidence>
<accession>A0A0P1KNA8</accession>
<evidence type="ECO:0000256" key="1">
    <source>
        <dbReference type="ARBA" id="ARBA00022490"/>
    </source>
</evidence>
<keyword evidence="2 7" id="KW-0396">Initiation factor</keyword>
<comment type="similarity">
    <text evidence="6">Belongs to the WD repeat STRAP family.</text>
</comment>
<dbReference type="GO" id="GO:0001732">
    <property type="term" value="P:formation of cytoplasmic translation initiation complex"/>
    <property type="evidence" value="ECO:0007669"/>
    <property type="project" value="UniProtKB-UniRule"/>
</dbReference>
<keyword evidence="1 7" id="KW-0963">Cytoplasm</keyword>
<dbReference type="InterPro" id="IPR027525">
    <property type="entry name" value="eIF3i"/>
</dbReference>
<sequence>MRPILLKGHERSLTQVKFNREGDLIFTCAKDNVASVWYSINGERLGTFEGHQGTIWSIDVDYNTQYAVTGSADFSIKLWKVEDGTNVFTWKTKTPVRRVEFSPSGDRILAVLDGVMGYAGSVTVYELKRDAQTQEVVDVVEQPLFDILTREGFEIAAVAAWSFAGNYIVAGHKDGKVSKYDGRNGDFIDAAELHTQSISDIQFSPDGTYFITSSRDSAARLVDMETLEVLKTYETDCPLNSACITPLKQFVILGGGQDAKDVTTTSSREGKFEARFYHKIFQDEIGRVKGHFGPLNYVAVSPQGTSYASGGEDGFVRLHHFDKSYFDFKYDVEKSAEAQKHMQELESAAA</sequence>
<evidence type="ECO:0000313" key="9">
    <source>
        <dbReference type="EMBL" id="CUS20889.1"/>
    </source>
</evidence>
<dbReference type="GO" id="GO:0016282">
    <property type="term" value="C:eukaryotic 43S preinitiation complex"/>
    <property type="evidence" value="ECO:0007669"/>
    <property type="project" value="UniProtKB-UniRule"/>
</dbReference>
<dbReference type="PANTHER" id="PTHR19877">
    <property type="entry name" value="EUKARYOTIC TRANSLATION INITIATION FACTOR 3 SUBUNIT I"/>
    <property type="match status" value="1"/>
</dbReference>
<dbReference type="Pfam" id="PF24805">
    <property type="entry name" value="EIF3I"/>
    <property type="match status" value="1"/>
</dbReference>
<proteinExistence type="inferred from homology"/>
<comment type="subcellular location">
    <subcellularLocation>
        <location evidence="7">Cytoplasm</location>
    </subcellularLocation>
</comment>
<feature type="repeat" description="WD" evidence="8">
    <location>
        <begin position="48"/>
        <end position="89"/>
    </location>
</feature>
<dbReference type="Gene3D" id="2.130.10.10">
    <property type="entry name" value="YVTN repeat-like/Quinoprotein amine dehydrogenase"/>
    <property type="match status" value="1"/>
</dbReference>
<keyword evidence="5 7" id="KW-0648">Protein biosynthesis</keyword>
<keyword evidence="4" id="KW-0677">Repeat</keyword>
<evidence type="ECO:0000256" key="7">
    <source>
        <dbReference type="HAMAP-Rule" id="MF_03008"/>
    </source>
</evidence>
<protein>
    <recommendedName>
        <fullName evidence="7">Eukaryotic translation initiation factor 3 subunit I</fullName>
        <shortName evidence="7">eIF3i</shortName>
    </recommendedName>
    <alternativeName>
        <fullName evidence="7">Eukaryotic translation initiation factor 3 39 kDa subunit homolog</fullName>
        <shortName evidence="7">eIF-3 39 kDa subunit homolog</shortName>
    </alternativeName>
</protein>
<dbReference type="InterPro" id="IPR036322">
    <property type="entry name" value="WD40_repeat_dom_sf"/>
</dbReference>
<comment type="similarity">
    <text evidence="7">Belongs to the eIF-3 subunit I family.</text>
</comment>
<comment type="subunit">
    <text evidence="7">Component of the eukaryotic translation initiation factor 3 (eIF-3) complex.</text>
</comment>
<feature type="repeat" description="WD" evidence="8">
    <location>
        <begin position="191"/>
        <end position="232"/>
    </location>
</feature>
<dbReference type="PROSITE" id="PS50294">
    <property type="entry name" value="WD_REPEATS_REGION"/>
    <property type="match status" value="3"/>
</dbReference>
<dbReference type="FunFam" id="2.130.10.10:FF:000127">
    <property type="entry name" value="Eukaryotic translation initiation factor 3 subunit I"/>
    <property type="match status" value="1"/>
</dbReference>
<dbReference type="SUPFAM" id="SSF50978">
    <property type="entry name" value="WD40 repeat-like"/>
    <property type="match status" value="1"/>
</dbReference>
<dbReference type="HAMAP" id="MF_03008">
    <property type="entry name" value="eIF3i"/>
    <property type="match status" value="1"/>
</dbReference>
<organism evidence="9 10">
    <name type="scientific">Lachancea quebecensis</name>
    <dbReference type="NCBI Taxonomy" id="1654605"/>
    <lineage>
        <taxon>Eukaryota</taxon>
        <taxon>Fungi</taxon>
        <taxon>Dikarya</taxon>
        <taxon>Ascomycota</taxon>
        <taxon>Saccharomycotina</taxon>
        <taxon>Saccharomycetes</taxon>
        <taxon>Saccharomycetales</taxon>
        <taxon>Saccharomycetaceae</taxon>
        <taxon>Lachancea</taxon>
    </lineage>
</organism>
<dbReference type="OrthoDB" id="24966at2759"/>
<dbReference type="InterPro" id="IPR001680">
    <property type="entry name" value="WD40_rpt"/>
</dbReference>
<name>A0A0P1KNA8_9SACH</name>
<feature type="repeat" description="WD" evidence="8">
    <location>
        <begin position="6"/>
        <end position="47"/>
    </location>
</feature>
<dbReference type="GO" id="GO:0033290">
    <property type="term" value="C:eukaryotic 48S preinitiation complex"/>
    <property type="evidence" value="ECO:0007669"/>
    <property type="project" value="UniProtKB-UniRule"/>
</dbReference>
<dbReference type="PROSITE" id="PS50082">
    <property type="entry name" value="WD_REPEATS_2"/>
    <property type="match status" value="3"/>
</dbReference>